<gene>
    <name evidence="1" type="ORF">ACI1P1_02600</name>
</gene>
<evidence type="ECO:0000313" key="1">
    <source>
        <dbReference type="EMBL" id="MFM9327179.1"/>
    </source>
</evidence>
<keyword evidence="2" id="KW-1185">Reference proteome</keyword>
<comment type="caution">
    <text evidence="1">The sequence shown here is derived from an EMBL/GenBank/DDBJ whole genome shotgun (WGS) entry which is preliminary data.</text>
</comment>
<keyword evidence="1" id="KW-0378">Hydrolase</keyword>
<reference evidence="1" key="1">
    <citation type="submission" date="2024-12" db="EMBL/GenBank/DDBJ databases">
        <authorList>
            <person name="Wu N."/>
        </authorList>
    </citation>
    <scope>NUCLEOTIDE SEQUENCE</scope>
    <source>
        <strain evidence="1">P15</strain>
    </source>
</reference>
<organism evidence="1 2">
    <name type="scientific">Paenibacillus mesotrionivorans</name>
    <dbReference type="NCBI Taxonomy" id="3160968"/>
    <lineage>
        <taxon>Bacteria</taxon>
        <taxon>Bacillati</taxon>
        <taxon>Bacillota</taxon>
        <taxon>Bacilli</taxon>
        <taxon>Bacillales</taxon>
        <taxon>Paenibacillaceae</taxon>
        <taxon>Paenibacillus</taxon>
    </lineage>
</organism>
<proteinExistence type="predicted"/>
<evidence type="ECO:0000313" key="2">
    <source>
        <dbReference type="Proteomes" id="UP001631969"/>
    </source>
</evidence>
<dbReference type="Proteomes" id="UP001631969">
    <property type="component" value="Unassembled WGS sequence"/>
</dbReference>
<name>A0ACC7NV02_9BACL</name>
<accession>A0ACC7NV02</accession>
<dbReference type="EMBL" id="JBJURJ010000002">
    <property type="protein sequence ID" value="MFM9327179.1"/>
    <property type="molecule type" value="Genomic_DNA"/>
</dbReference>
<sequence>MASTDKQSTLEVFSRHQTVHIYLSPSENEAVQLAAANFQRDIGSVCGCSAVLSTDLEQCRVVIGTVGELESVIAQKGLSSDKLKQEDGSWRWEAYLQEVRDGVLYILGTDRRGAIYGMYDLCEDMGVSPWYYWADVPVKTKETYCIPADLCKADWPSVQYRGIFINDEEELEDWAKLHTPDGTIGPYTYSRIFELLLRLKANYIWPAMHVNYFNGNPENGALAERMGIVVGTSHCDMLLRSNQNEWSPWITAKGYTDAVYDYSIEGRNREILQEYWRESVETNQHYEVSFTMGMRGIHDSGFVTKAITEDPTLTEAEKVEAKVRLLGQVIRDQKQILTDVLGQKKADDALKTFIPYKEVLKLYDQGLELPEDMTLVWANDNFGHMRRYPNEAERSREGGNGLYFHCSYWAHPGSAMSYLFISSMPLAHTGNELRKSYESGIRKLWVLNIGGLKPVEQDMEYFLRYGWEAGKETGITKDTFQFTKHWIDTNFTGQHGAEAAVLYEIFAQATDVRKIEHMNSDVFSQTAYGDEAGRRAQRLEEVFRRGNAILERLPTEERDAFFQLFLMKIHASYYTNLEFYYADRSVLSYERGNMQAADRYSELSAGMSDCKRTMIHFYNKIMSGGKWDGIMTPESFPPPPTAMFPARKPALRIEGSGLQVLLWNEEDALSFSPYGRKQKWIELGNQGTGSIPFSITVEAGVEWITVSEAEGVVQAEKRILVTVLDPGQHVGKETAITVHDHRNGTAIPVLVRVEEELALPEAFADYVESDSSVSIPAAEFSKSVDKNGAGWVQVAGLGRYEGAAVIAWSPDLRSLEGESSGQPYLDYDFYLQTGGNHLLEIQRNLTLNSTGRIRFGIGVDSQAPEWVESETRDEWTGQWKESIFNNGEKLFIRLPHLSAGTHSLQLYMVDPFVTVSKLVLYTGVRKETSLGPVASTLAGIAAAEYGLESPTWDEAGLTRLCEELYRTKAGDLPLPDALYVSPAYNKIKDITFIPVEKVPQQQPGAPRYAELRKSDGPKDILREFGSGTFVEAGGVLAIEAEYALADSDDAFLTPAGDGSGLTWSHLQAETNGRTGLAMHVAPPGLLWEDPAAAPGLHYRVNISTAGQYRIWLHMRHYNNQSDSCYLAVDGTARPLEEQPRKGNHHTYNTAYVYYWCFLSELELTTGEHILSILARKSQLRVDRIYLTLGDELPPVDADWKDSLRTSAE</sequence>
<protein>
    <submittedName>
        <fullName evidence="1">Glycosyl hydrolase 115 family protein</fullName>
    </submittedName>
</protein>